<reference evidence="5 6" key="1">
    <citation type="submission" date="2024-09" db="EMBL/GenBank/DDBJ databases">
        <title>Chromosome-scale assembly of Riccia fluitans.</title>
        <authorList>
            <person name="Paukszto L."/>
            <person name="Sawicki J."/>
            <person name="Karawczyk K."/>
            <person name="Piernik-Szablinska J."/>
            <person name="Szczecinska M."/>
            <person name="Mazdziarz M."/>
        </authorList>
    </citation>
    <scope>NUCLEOTIDE SEQUENCE [LARGE SCALE GENOMIC DNA]</scope>
    <source>
        <strain evidence="5">Rf_01</strain>
        <tissue evidence="5">Aerial parts of the thallus</tissue>
    </source>
</reference>
<dbReference type="InterPro" id="IPR000644">
    <property type="entry name" value="CBS_dom"/>
</dbReference>
<feature type="domain" description="CBS" evidence="4">
    <location>
        <begin position="200"/>
        <end position="264"/>
    </location>
</feature>
<sequence length="456" mass="50651">MHSKVLRKLVSETDRGLLQKKDAVSQNVEHLSKEGEHGSAQLRAVRPTEALKAFFDRIPLQTIPGIKNTGVTEVHAGQTIEEAIRLLYKEDVLGAPVLDVPLGSEMAGPLTDHYVGLVDLGSMILWALEEFEVKEPQAQVRGLQVAEDSELSKGPSNGRGVEGSVKVAEGVSKKVNDDFWSLLSRLDDIGSSKVGALARSFRWGPFLPIYPEDSLLHILLLLSKHSLKAAPVVDPDDNKVKGFITQDAAMQLLLQCSGVPWFDSTAQKQLCQFMFEADQPPGHLVYVYEDKPLLDAFHCLWKYRVTAVPILERETDRLIGCVRTSDARILLQDERLFRGRRKITVKEFMGADKVSPAYQRQKSVVEERIGAAVSAAVLSLGSFTRPPMQDPVTSISTDTLEDTIKKLVVARSDRSFMVDDKRQLMGVITTRDIIIQFSPPLGEEPDRWGDLFDNAL</sequence>
<dbReference type="InterPro" id="IPR050511">
    <property type="entry name" value="AMPK_gamma/SDS23_families"/>
</dbReference>
<name>A0ABD1ZT28_9MARC</name>
<proteinExistence type="predicted"/>
<accession>A0ABD1ZT28</accession>
<dbReference type="SMART" id="SM00116">
    <property type="entry name" value="CBS"/>
    <property type="match status" value="4"/>
</dbReference>
<gene>
    <name evidence="5" type="ORF">R1flu_022349</name>
</gene>
<keyword evidence="1" id="KW-0677">Repeat</keyword>
<evidence type="ECO:0000256" key="3">
    <source>
        <dbReference type="PROSITE-ProRule" id="PRU00703"/>
    </source>
</evidence>
<comment type="caution">
    <text evidence="5">The sequence shown here is derived from an EMBL/GenBank/DDBJ whole genome shotgun (WGS) entry which is preliminary data.</text>
</comment>
<dbReference type="SUPFAM" id="SSF54631">
    <property type="entry name" value="CBS-domain pair"/>
    <property type="match status" value="2"/>
</dbReference>
<evidence type="ECO:0000259" key="4">
    <source>
        <dbReference type="PROSITE" id="PS51371"/>
    </source>
</evidence>
<feature type="domain" description="CBS" evidence="4">
    <location>
        <begin position="279"/>
        <end position="337"/>
    </location>
</feature>
<dbReference type="Gene3D" id="3.10.580.10">
    <property type="entry name" value="CBS-domain"/>
    <property type="match status" value="2"/>
</dbReference>
<keyword evidence="2 3" id="KW-0129">CBS domain</keyword>
<dbReference type="Proteomes" id="UP001605036">
    <property type="component" value="Unassembled WGS sequence"/>
</dbReference>
<dbReference type="Pfam" id="PF00571">
    <property type="entry name" value="CBS"/>
    <property type="match status" value="2"/>
</dbReference>
<dbReference type="InterPro" id="IPR046342">
    <property type="entry name" value="CBS_dom_sf"/>
</dbReference>
<feature type="domain" description="CBS" evidence="4">
    <location>
        <begin position="387"/>
        <end position="444"/>
    </location>
</feature>
<protein>
    <recommendedName>
        <fullName evidence="4">CBS domain-containing protein</fullName>
    </recommendedName>
</protein>
<evidence type="ECO:0000313" key="5">
    <source>
        <dbReference type="EMBL" id="KAL2654221.1"/>
    </source>
</evidence>
<dbReference type="EMBL" id="JBHFFA010000001">
    <property type="protein sequence ID" value="KAL2654221.1"/>
    <property type="molecule type" value="Genomic_DNA"/>
</dbReference>
<dbReference type="AlphaFoldDB" id="A0ABD1ZT28"/>
<evidence type="ECO:0000256" key="2">
    <source>
        <dbReference type="ARBA" id="ARBA00023122"/>
    </source>
</evidence>
<dbReference type="PANTHER" id="PTHR13780:SF124">
    <property type="entry name" value="OS01G0633400 PROTEIN"/>
    <property type="match status" value="1"/>
</dbReference>
<keyword evidence="6" id="KW-1185">Reference proteome</keyword>
<dbReference type="PANTHER" id="PTHR13780">
    <property type="entry name" value="AMP-ACTIVATED PROTEIN KINASE, GAMMA REGULATORY SUBUNIT"/>
    <property type="match status" value="1"/>
</dbReference>
<organism evidence="5 6">
    <name type="scientific">Riccia fluitans</name>
    <dbReference type="NCBI Taxonomy" id="41844"/>
    <lineage>
        <taxon>Eukaryota</taxon>
        <taxon>Viridiplantae</taxon>
        <taxon>Streptophyta</taxon>
        <taxon>Embryophyta</taxon>
        <taxon>Marchantiophyta</taxon>
        <taxon>Marchantiopsida</taxon>
        <taxon>Marchantiidae</taxon>
        <taxon>Marchantiales</taxon>
        <taxon>Ricciaceae</taxon>
        <taxon>Riccia</taxon>
    </lineage>
</organism>
<evidence type="ECO:0000256" key="1">
    <source>
        <dbReference type="ARBA" id="ARBA00022737"/>
    </source>
</evidence>
<evidence type="ECO:0000313" key="6">
    <source>
        <dbReference type="Proteomes" id="UP001605036"/>
    </source>
</evidence>
<dbReference type="PROSITE" id="PS51371">
    <property type="entry name" value="CBS"/>
    <property type="match status" value="3"/>
</dbReference>